<evidence type="ECO:0000256" key="1">
    <source>
        <dbReference type="SAM" id="MobiDB-lite"/>
    </source>
</evidence>
<dbReference type="EMBL" id="UINC01175138">
    <property type="protein sequence ID" value="SVD81607.1"/>
    <property type="molecule type" value="Genomic_DNA"/>
</dbReference>
<proteinExistence type="predicted"/>
<feature type="non-terminal residue" evidence="2">
    <location>
        <position position="1"/>
    </location>
</feature>
<reference evidence="2" key="1">
    <citation type="submission" date="2018-05" db="EMBL/GenBank/DDBJ databases">
        <authorList>
            <person name="Lanie J.A."/>
            <person name="Ng W.-L."/>
            <person name="Kazmierczak K.M."/>
            <person name="Andrzejewski T.M."/>
            <person name="Davidsen T.M."/>
            <person name="Wayne K.J."/>
            <person name="Tettelin H."/>
            <person name="Glass J.I."/>
            <person name="Rusch D."/>
            <person name="Podicherti R."/>
            <person name="Tsui H.-C.T."/>
            <person name="Winkler M.E."/>
        </authorList>
    </citation>
    <scope>NUCLEOTIDE SEQUENCE</scope>
</reference>
<protein>
    <submittedName>
        <fullName evidence="2">Uncharacterized protein</fullName>
    </submittedName>
</protein>
<accession>A0A382YE73</accession>
<dbReference type="AlphaFoldDB" id="A0A382YE73"/>
<evidence type="ECO:0000313" key="2">
    <source>
        <dbReference type="EMBL" id="SVD81607.1"/>
    </source>
</evidence>
<feature type="compositionally biased region" description="Basic and acidic residues" evidence="1">
    <location>
        <begin position="17"/>
        <end position="29"/>
    </location>
</feature>
<sequence>QRRAHDQVDHAALRLRLDHSGHGRAGDGRRRVHVPAQGTGAPEPHGLDEL</sequence>
<feature type="region of interest" description="Disordered" evidence="1">
    <location>
        <begin position="17"/>
        <end position="50"/>
    </location>
</feature>
<organism evidence="2">
    <name type="scientific">marine metagenome</name>
    <dbReference type="NCBI Taxonomy" id="408172"/>
    <lineage>
        <taxon>unclassified sequences</taxon>
        <taxon>metagenomes</taxon>
        <taxon>ecological metagenomes</taxon>
    </lineage>
</organism>
<name>A0A382YE73_9ZZZZ</name>
<gene>
    <name evidence="2" type="ORF">METZ01_LOCUS434461</name>
</gene>
<feature type="non-terminal residue" evidence="2">
    <location>
        <position position="50"/>
    </location>
</feature>